<accession>A0A4R3VUV4</accession>
<dbReference type="EMBL" id="SMBZ01000033">
    <property type="protein sequence ID" value="TCV10438.1"/>
    <property type="molecule type" value="Genomic_DNA"/>
</dbReference>
<dbReference type="AlphaFoldDB" id="A0A4R3VUV4"/>
<name>A0A4R3VUV4_9SPHI</name>
<organism evidence="1 2">
    <name type="scientific">Sphingobacterium alimentarium</name>
    <dbReference type="NCBI Taxonomy" id="797292"/>
    <lineage>
        <taxon>Bacteria</taxon>
        <taxon>Pseudomonadati</taxon>
        <taxon>Bacteroidota</taxon>
        <taxon>Sphingobacteriia</taxon>
        <taxon>Sphingobacteriales</taxon>
        <taxon>Sphingobacteriaceae</taxon>
        <taxon>Sphingobacterium</taxon>
    </lineage>
</organism>
<dbReference type="Proteomes" id="UP000295197">
    <property type="component" value="Unassembled WGS sequence"/>
</dbReference>
<reference evidence="1 2" key="1">
    <citation type="submission" date="2019-03" db="EMBL/GenBank/DDBJ databases">
        <title>Genomic Encyclopedia of Type Strains, Phase IV (KMG-IV): sequencing the most valuable type-strain genomes for metagenomic binning, comparative biology and taxonomic classification.</title>
        <authorList>
            <person name="Goeker M."/>
        </authorList>
    </citation>
    <scope>NUCLEOTIDE SEQUENCE [LARGE SCALE GENOMIC DNA]</scope>
    <source>
        <strain evidence="1 2">DSM 22362</strain>
    </source>
</reference>
<proteinExistence type="predicted"/>
<keyword evidence="2" id="KW-1185">Reference proteome</keyword>
<protein>
    <submittedName>
        <fullName evidence="1">Uncharacterized protein</fullName>
    </submittedName>
</protein>
<gene>
    <name evidence="1" type="ORF">EDC17_103311</name>
</gene>
<evidence type="ECO:0000313" key="1">
    <source>
        <dbReference type="EMBL" id="TCV10438.1"/>
    </source>
</evidence>
<sequence>MKNMKNYAFALVAMVIALGSFTLMSFKKSEVQTSYFYEYTSSSTSQLDIENINNYQRSEQSCEPGDHVCGVNLPSNTGLGNPPNTAEFDAVKSQLWASEQSGEAQTDQIQMKD</sequence>
<comment type="caution">
    <text evidence="1">The sequence shown here is derived from an EMBL/GenBank/DDBJ whole genome shotgun (WGS) entry which is preliminary data.</text>
</comment>
<evidence type="ECO:0000313" key="2">
    <source>
        <dbReference type="Proteomes" id="UP000295197"/>
    </source>
</evidence>